<evidence type="ECO:0000313" key="1">
    <source>
        <dbReference type="EMBL" id="VDD11617.1"/>
    </source>
</evidence>
<dbReference type="EMBL" id="LR031873">
    <property type="protein sequence ID" value="VDD11617.1"/>
    <property type="molecule type" value="Genomic_DNA"/>
</dbReference>
<reference evidence="1" key="1">
    <citation type="submission" date="2018-11" db="EMBL/GenBank/DDBJ databases">
        <authorList>
            <consortium name="Genoscope - CEA"/>
            <person name="William W."/>
        </authorList>
    </citation>
    <scope>NUCLEOTIDE SEQUENCE</scope>
</reference>
<proteinExistence type="predicted"/>
<accession>A0A3P6BZ71</accession>
<protein>
    <submittedName>
        <fullName evidence="1">Uncharacterized protein</fullName>
    </submittedName>
</protein>
<sequence>MDLPELLLRIHTLGEEPPAGKSISYHTDDSKLFDALRQALHAGEYEELKESKLGVFIKFKELNFGWASRLVHYMLGFQVDIKKKCEVTKEMVAFWEMLGVDVDVGPTTEQIIAVFGRCKEWSRDDRMRHGYLAIFPGFIKGRKYSTLHELVLQG</sequence>
<organism evidence="1">
    <name type="scientific">Brassica oleracea</name>
    <name type="common">Wild cabbage</name>
    <dbReference type="NCBI Taxonomy" id="3712"/>
    <lineage>
        <taxon>Eukaryota</taxon>
        <taxon>Viridiplantae</taxon>
        <taxon>Streptophyta</taxon>
        <taxon>Embryophyta</taxon>
        <taxon>Tracheophyta</taxon>
        <taxon>Spermatophyta</taxon>
        <taxon>Magnoliopsida</taxon>
        <taxon>eudicotyledons</taxon>
        <taxon>Gunneridae</taxon>
        <taxon>Pentapetalae</taxon>
        <taxon>rosids</taxon>
        <taxon>malvids</taxon>
        <taxon>Brassicales</taxon>
        <taxon>Brassicaceae</taxon>
        <taxon>Brassiceae</taxon>
        <taxon>Brassica</taxon>
    </lineage>
</organism>
<gene>
    <name evidence="1" type="ORF">BOLC4T26238H</name>
</gene>
<name>A0A3P6BZ71_BRAOL</name>
<dbReference type="AlphaFoldDB" id="A0A3P6BZ71"/>